<accession>A0A3P4B5P1</accession>
<dbReference type="EMBL" id="UWPJ01000023">
    <property type="protein sequence ID" value="VCU70846.1"/>
    <property type="molecule type" value="Genomic_DNA"/>
</dbReference>
<evidence type="ECO:0000313" key="2">
    <source>
        <dbReference type="Proteomes" id="UP000277294"/>
    </source>
</evidence>
<dbReference type="AlphaFoldDB" id="A0A3P4B5P1"/>
<dbReference type="Proteomes" id="UP000277294">
    <property type="component" value="Unassembled WGS sequence"/>
</dbReference>
<gene>
    <name evidence="1" type="ORF">PIGHUM_02925</name>
</gene>
<keyword evidence="2" id="KW-1185">Reference proteome</keyword>
<evidence type="ECO:0000313" key="1">
    <source>
        <dbReference type="EMBL" id="VCU70846.1"/>
    </source>
</evidence>
<reference evidence="1 2" key="1">
    <citation type="submission" date="2018-10" db="EMBL/GenBank/DDBJ databases">
        <authorList>
            <person name="Criscuolo A."/>
        </authorList>
    </citation>
    <scope>NUCLEOTIDE SEQUENCE [LARGE SCALE GENOMIC DNA]</scope>
    <source>
        <strain evidence="1">DnA1</strain>
    </source>
</reference>
<dbReference type="RefSeq" id="WP_124080310.1">
    <property type="nucleotide sequence ID" value="NZ_UWPJ01000023.1"/>
</dbReference>
<sequence length="149" mass="16042">MKILRNGHNKFHGVSEISCEHEARVSFDLGSADSPEIHLALSPTLDPALQGEYRHEVVLSMVDIAAILRSLSESGPFSAAAEIGSALASSKEHLVRLLALASGLGVDPPRTRQERREEAGSDLMLRMSESADRMAGAAAKALRNAEEKR</sequence>
<protein>
    <submittedName>
        <fullName evidence="1">Uncharacterized protein</fullName>
    </submittedName>
</protein>
<organism evidence="1 2">
    <name type="scientific">Pigmentiphaga humi</name>
    <dbReference type="NCBI Taxonomy" id="2478468"/>
    <lineage>
        <taxon>Bacteria</taxon>
        <taxon>Pseudomonadati</taxon>
        <taxon>Pseudomonadota</taxon>
        <taxon>Betaproteobacteria</taxon>
        <taxon>Burkholderiales</taxon>
        <taxon>Alcaligenaceae</taxon>
        <taxon>Pigmentiphaga</taxon>
    </lineage>
</organism>
<proteinExistence type="predicted"/>
<name>A0A3P4B5P1_9BURK</name>